<protein>
    <submittedName>
        <fullName evidence="7">Zinc finger CCCH domain-containing protein 34-like protein</fullName>
    </submittedName>
</protein>
<feature type="compositionally biased region" description="Basic and acidic residues" evidence="5">
    <location>
        <begin position="173"/>
        <end position="182"/>
    </location>
</feature>
<dbReference type="SUPFAM" id="SSF90229">
    <property type="entry name" value="CCCH zinc finger"/>
    <property type="match status" value="1"/>
</dbReference>
<feature type="region of interest" description="Disordered" evidence="5">
    <location>
        <begin position="511"/>
        <end position="535"/>
    </location>
</feature>
<evidence type="ECO:0000256" key="2">
    <source>
        <dbReference type="ARBA" id="ARBA00022771"/>
    </source>
</evidence>
<evidence type="ECO:0000256" key="3">
    <source>
        <dbReference type="ARBA" id="ARBA00022833"/>
    </source>
</evidence>
<feature type="compositionally biased region" description="Basic and acidic residues" evidence="5">
    <location>
        <begin position="141"/>
        <end position="163"/>
    </location>
</feature>
<reference evidence="7" key="1">
    <citation type="journal article" date="2022" name="Int. J. Mol. Sci.">
        <title>Draft Genome of Tanacetum Coccineum: Genomic Comparison of Closely Related Tanacetum-Family Plants.</title>
        <authorList>
            <person name="Yamashiro T."/>
            <person name="Shiraishi A."/>
            <person name="Nakayama K."/>
            <person name="Satake H."/>
        </authorList>
    </citation>
    <scope>NUCLEOTIDE SEQUENCE</scope>
</reference>
<feature type="domain" description="C3H1-type" evidence="6">
    <location>
        <begin position="8"/>
        <end position="37"/>
    </location>
</feature>
<dbReference type="Pfam" id="PF15697">
    <property type="entry name" value="DUF4666"/>
    <property type="match status" value="2"/>
</dbReference>
<evidence type="ECO:0000256" key="1">
    <source>
        <dbReference type="ARBA" id="ARBA00022723"/>
    </source>
</evidence>
<proteinExistence type="predicted"/>
<dbReference type="Gene3D" id="4.10.1000.10">
    <property type="entry name" value="Zinc finger, CCCH-type"/>
    <property type="match status" value="2"/>
</dbReference>
<evidence type="ECO:0000259" key="6">
    <source>
        <dbReference type="PROSITE" id="PS50103"/>
    </source>
</evidence>
<dbReference type="InterPro" id="IPR036855">
    <property type="entry name" value="Znf_CCCH_sf"/>
</dbReference>
<dbReference type="EMBL" id="BQNB010016240">
    <property type="protein sequence ID" value="GJT49454.1"/>
    <property type="molecule type" value="Genomic_DNA"/>
</dbReference>
<organism evidence="7 8">
    <name type="scientific">Tanacetum coccineum</name>
    <dbReference type="NCBI Taxonomy" id="301880"/>
    <lineage>
        <taxon>Eukaryota</taxon>
        <taxon>Viridiplantae</taxon>
        <taxon>Streptophyta</taxon>
        <taxon>Embryophyta</taxon>
        <taxon>Tracheophyta</taxon>
        <taxon>Spermatophyta</taxon>
        <taxon>Magnoliopsida</taxon>
        <taxon>eudicotyledons</taxon>
        <taxon>Gunneridae</taxon>
        <taxon>Pentapetalae</taxon>
        <taxon>asterids</taxon>
        <taxon>campanulids</taxon>
        <taxon>Asterales</taxon>
        <taxon>Asteraceae</taxon>
        <taxon>Asteroideae</taxon>
        <taxon>Anthemideae</taxon>
        <taxon>Anthemidinae</taxon>
        <taxon>Tanacetum</taxon>
    </lineage>
</organism>
<feature type="compositionally biased region" description="Basic and acidic residues" evidence="5">
    <location>
        <begin position="511"/>
        <end position="522"/>
    </location>
</feature>
<dbReference type="Pfam" id="PF15663">
    <property type="entry name" value="zf-CCCH_3"/>
    <property type="match status" value="1"/>
</dbReference>
<evidence type="ECO:0000313" key="7">
    <source>
        <dbReference type="EMBL" id="GJT49454.1"/>
    </source>
</evidence>
<name>A0ABQ5EEV9_9ASTR</name>
<feature type="compositionally biased region" description="Acidic residues" evidence="5">
    <location>
        <begin position="183"/>
        <end position="193"/>
    </location>
</feature>
<dbReference type="SMART" id="SM00356">
    <property type="entry name" value="ZnF_C3H1"/>
    <property type="match status" value="3"/>
</dbReference>
<keyword evidence="3 4" id="KW-0862">Zinc</keyword>
<reference evidence="7" key="2">
    <citation type="submission" date="2022-01" db="EMBL/GenBank/DDBJ databases">
        <authorList>
            <person name="Yamashiro T."/>
            <person name="Shiraishi A."/>
            <person name="Satake H."/>
            <person name="Nakayama K."/>
        </authorList>
    </citation>
    <scope>NUCLEOTIDE SEQUENCE</scope>
</reference>
<feature type="domain" description="C3H1-type" evidence="6">
    <location>
        <begin position="87"/>
        <end position="114"/>
    </location>
</feature>
<evidence type="ECO:0000313" key="8">
    <source>
        <dbReference type="Proteomes" id="UP001151760"/>
    </source>
</evidence>
<dbReference type="InterPro" id="IPR000571">
    <property type="entry name" value="Znf_CCCH"/>
</dbReference>
<sequence>MEEEELIIKGFTDCVYFLASPLTCKKGIECEYRHCEVARLNPRDCWYWLGGCCYNPECAFRHPPLDGLKEAYREPPNLNNGPAFPVDKTNVPCYYYLKGFCSKGDNCSFVHGPAASTVTNEVACEKKLYAATNTGSKPVKSHPDPPESAQIEHTHPVEKRTQDSHQLASGLPEKSEPVKSNENESDQNVEDEGYVQREENIEDKEFVESEENVKHGEFVQSESDVFDDQSSDGYVEREGWLKSPPGFDVLVEGGSERLGYEKDADYYTVYDEEHRVVDVHYSDYNSAYTKSENALREQRYDVYDRFDEMSEQPRESIFYRLSFQKRNLKPEPILKRRRGSDLREFLKRKVVDGSFFNGYDSNHRIRGNSERHVPRVGIDFDYRARISEVVYMNKHRPPIRDKRLMKPLVLSSAVSRSRKPAQYSNRRSRDESGVFTGPKSLASTFDAIMYPVEVLKLILFGFEVNLGAYEMAGLPRSDMSFRRSGSSGLVWDDKLLSGELKTRDEIDRAKPEPLRLDPKPYRTVEVAPTIDPPSPKASGCGGICGMFGTKNNSTQKAKKRGQRKS</sequence>
<dbReference type="InterPro" id="IPR041686">
    <property type="entry name" value="Znf-CCCH_3"/>
</dbReference>
<feature type="zinc finger region" description="C3H1-type" evidence="4">
    <location>
        <begin position="87"/>
        <end position="114"/>
    </location>
</feature>
<feature type="zinc finger region" description="C3H1-type" evidence="4">
    <location>
        <begin position="8"/>
        <end position="37"/>
    </location>
</feature>
<accession>A0ABQ5EEV9</accession>
<comment type="caution">
    <text evidence="7">The sequence shown here is derived from an EMBL/GenBank/DDBJ whole genome shotgun (WGS) entry which is preliminary data.</text>
</comment>
<dbReference type="PANTHER" id="PTHR15725">
    <property type="entry name" value="ZN-FINGER, C-X8-C-X5-C-X3-H TYPE-CONTAINING"/>
    <property type="match status" value="1"/>
</dbReference>
<dbReference type="Pfam" id="PF00642">
    <property type="entry name" value="zf-CCCH"/>
    <property type="match status" value="1"/>
</dbReference>
<feature type="domain" description="C3H1-type" evidence="6">
    <location>
        <begin position="39"/>
        <end position="65"/>
    </location>
</feature>
<keyword evidence="8" id="KW-1185">Reference proteome</keyword>
<evidence type="ECO:0000256" key="4">
    <source>
        <dbReference type="PROSITE-ProRule" id="PRU00723"/>
    </source>
</evidence>
<dbReference type="PANTHER" id="PTHR15725:SF21">
    <property type="entry name" value="ZINC FINGER, CCCH-TYPE-RELATED"/>
    <property type="match status" value="1"/>
</dbReference>
<dbReference type="PROSITE" id="PS50103">
    <property type="entry name" value="ZF_C3H1"/>
    <property type="match status" value="3"/>
</dbReference>
<keyword evidence="1 4" id="KW-0479">Metal-binding</keyword>
<feature type="region of interest" description="Disordered" evidence="5">
    <location>
        <begin position="412"/>
        <end position="435"/>
    </location>
</feature>
<dbReference type="InterPro" id="IPR031421">
    <property type="entry name" value="DUF4666"/>
</dbReference>
<evidence type="ECO:0000256" key="5">
    <source>
        <dbReference type="SAM" id="MobiDB-lite"/>
    </source>
</evidence>
<dbReference type="Proteomes" id="UP001151760">
    <property type="component" value="Unassembled WGS sequence"/>
</dbReference>
<keyword evidence="2 4" id="KW-0863">Zinc-finger</keyword>
<gene>
    <name evidence="7" type="ORF">Tco_0975611</name>
</gene>
<feature type="region of interest" description="Disordered" evidence="5">
    <location>
        <begin position="134"/>
        <end position="197"/>
    </location>
</feature>
<feature type="zinc finger region" description="C3H1-type" evidence="4">
    <location>
        <begin position="39"/>
        <end position="65"/>
    </location>
</feature>